<evidence type="ECO:0000256" key="3">
    <source>
        <dbReference type="SAM" id="MobiDB-lite"/>
    </source>
</evidence>
<comment type="caution">
    <text evidence="4">The sequence shown here is derived from an EMBL/GenBank/DDBJ whole genome shotgun (WGS) entry which is preliminary data.</text>
</comment>
<keyword evidence="5" id="KW-1185">Reference proteome</keyword>
<dbReference type="AlphaFoldDB" id="A0A445EKH4"/>
<dbReference type="GO" id="GO:0016747">
    <property type="term" value="F:acyltransferase activity, transferring groups other than amino-acyl groups"/>
    <property type="evidence" value="ECO:0007669"/>
    <property type="project" value="UniProtKB-ARBA"/>
</dbReference>
<protein>
    <submittedName>
        <fullName evidence="4">Uncharacterized protein</fullName>
    </submittedName>
</protein>
<keyword evidence="2" id="KW-0012">Acyltransferase</keyword>
<evidence type="ECO:0000256" key="1">
    <source>
        <dbReference type="ARBA" id="ARBA00022679"/>
    </source>
</evidence>
<keyword evidence="1" id="KW-0808">Transferase</keyword>
<dbReference type="Proteomes" id="UP000289738">
    <property type="component" value="Chromosome A01"/>
</dbReference>
<gene>
    <name evidence="4" type="ORF">Ahy_A01g000469</name>
</gene>
<accession>A0A445EKH4</accession>
<dbReference type="Gene3D" id="3.30.559.10">
    <property type="entry name" value="Chloramphenicol acetyltransferase-like domain"/>
    <property type="match status" value="2"/>
</dbReference>
<feature type="compositionally biased region" description="Low complexity" evidence="3">
    <location>
        <begin position="24"/>
        <end position="34"/>
    </location>
</feature>
<feature type="compositionally biased region" description="Polar residues" evidence="3">
    <location>
        <begin position="81"/>
        <end position="94"/>
    </location>
</feature>
<dbReference type="STRING" id="3818.A0A445EKH4"/>
<evidence type="ECO:0000256" key="2">
    <source>
        <dbReference type="ARBA" id="ARBA00023315"/>
    </source>
</evidence>
<name>A0A445EKH4_ARAHY</name>
<feature type="compositionally biased region" description="Polar residues" evidence="3">
    <location>
        <begin position="41"/>
        <end position="59"/>
    </location>
</feature>
<organism evidence="4 5">
    <name type="scientific">Arachis hypogaea</name>
    <name type="common">Peanut</name>
    <dbReference type="NCBI Taxonomy" id="3818"/>
    <lineage>
        <taxon>Eukaryota</taxon>
        <taxon>Viridiplantae</taxon>
        <taxon>Streptophyta</taxon>
        <taxon>Embryophyta</taxon>
        <taxon>Tracheophyta</taxon>
        <taxon>Spermatophyta</taxon>
        <taxon>Magnoliopsida</taxon>
        <taxon>eudicotyledons</taxon>
        <taxon>Gunneridae</taxon>
        <taxon>Pentapetalae</taxon>
        <taxon>rosids</taxon>
        <taxon>fabids</taxon>
        <taxon>Fabales</taxon>
        <taxon>Fabaceae</taxon>
        <taxon>Papilionoideae</taxon>
        <taxon>50 kb inversion clade</taxon>
        <taxon>dalbergioids sensu lato</taxon>
        <taxon>Dalbergieae</taxon>
        <taxon>Pterocarpus clade</taxon>
        <taxon>Arachis</taxon>
    </lineage>
</organism>
<feature type="compositionally biased region" description="Polar residues" evidence="3">
    <location>
        <begin position="1"/>
        <end position="19"/>
    </location>
</feature>
<proteinExistence type="predicted"/>
<dbReference type="InterPro" id="IPR023213">
    <property type="entry name" value="CAT-like_dom_sf"/>
</dbReference>
<reference evidence="4 5" key="1">
    <citation type="submission" date="2019-01" db="EMBL/GenBank/DDBJ databases">
        <title>Sequencing of cultivated peanut Arachis hypogaea provides insights into genome evolution and oil improvement.</title>
        <authorList>
            <person name="Chen X."/>
        </authorList>
    </citation>
    <scope>NUCLEOTIDE SEQUENCE [LARGE SCALE GENOMIC DNA]</scope>
    <source>
        <strain evidence="5">cv. Fuhuasheng</strain>
        <tissue evidence="4">Leaves</tissue>
    </source>
</reference>
<evidence type="ECO:0000313" key="5">
    <source>
        <dbReference type="Proteomes" id="UP000289738"/>
    </source>
</evidence>
<dbReference type="PANTHER" id="PTHR31625">
    <property type="match status" value="1"/>
</dbReference>
<feature type="region of interest" description="Disordered" evidence="3">
    <location>
        <begin position="1"/>
        <end position="94"/>
    </location>
</feature>
<sequence length="420" mass="46372">MSSFIASQSTIEGSSSSKTVLCLPSSSTPSSSRPVFVLPKTESQNRSTQTKAGRSTQVDPETEDETETRPKQETEAAKSSGKATRSSDENVTVRSNGVEALSLARNDNDDGSPNFAGTIPLLPLPFPFPPSHYIFNSSFEKNIVNKDKAHLLLPFPSLYQPLSSVTLPSLKHSLSFTLQHFFPFSSNLIVPPQPHEPLIRYQSRTDSSLSFTVAESNADFVALEDGLDGTHVVPLMAIQVTILPNSGFIPRRHFMKFWANCCKEIVANSDGSNNNNIVAIPFHDRSIVKDPNGLKKIYQEERKDLIPLSMSFLLNKFLPLATRHKWVSLNYSSESLQQISTFVVTSSLIWVSMIQLERQIKDNNDDDELCHFGFLADCGGHLKLSIPSTYFGNCLMLGFGALKRGEIVGENGIIKVAVNF</sequence>
<dbReference type="InterPro" id="IPR051504">
    <property type="entry name" value="Plant_metabolite_acyltrans"/>
</dbReference>
<feature type="compositionally biased region" description="Basic and acidic residues" evidence="3">
    <location>
        <begin position="67"/>
        <end position="76"/>
    </location>
</feature>
<evidence type="ECO:0000313" key="4">
    <source>
        <dbReference type="EMBL" id="RYR75881.1"/>
    </source>
</evidence>
<dbReference type="EMBL" id="SDMP01000001">
    <property type="protein sequence ID" value="RYR75881.1"/>
    <property type="molecule type" value="Genomic_DNA"/>
</dbReference>